<dbReference type="Gene3D" id="3.10.129.10">
    <property type="entry name" value="Hotdog Thioesterase"/>
    <property type="match status" value="1"/>
</dbReference>
<proteinExistence type="predicted"/>
<dbReference type="STRING" id="296587.C1E8L3"/>
<dbReference type="RefSeq" id="XP_002502915.1">
    <property type="nucleotide sequence ID" value="XM_002502869.1"/>
</dbReference>
<dbReference type="SUPFAM" id="SSF54637">
    <property type="entry name" value="Thioesterase/thiol ester dehydrase-isomerase"/>
    <property type="match status" value="1"/>
</dbReference>
<dbReference type="Proteomes" id="UP000002009">
    <property type="component" value="Chromosome 6"/>
</dbReference>
<dbReference type="GO" id="GO:0019171">
    <property type="term" value="F:(3R)-hydroxyacyl-[acyl-carrier-protein] dehydratase activity"/>
    <property type="evidence" value="ECO:0007669"/>
    <property type="project" value="TreeGrafter"/>
</dbReference>
<dbReference type="AlphaFoldDB" id="C1E8L3"/>
<reference evidence="3 4" key="1">
    <citation type="journal article" date="2009" name="Science">
        <title>Green evolution and dynamic adaptations revealed by genomes of the marine picoeukaryotes Micromonas.</title>
        <authorList>
            <person name="Worden A.Z."/>
            <person name="Lee J.H."/>
            <person name="Mock T."/>
            <person name="Rouze P."/>
            <person name="Simmons M.P."/>
            <person name="Aerts A.L."/>
            <person name="Allen A.E."/>
            <person name="Cuvelier M.L."/>
            <person name="Derelle E."/>
            <person name="Everett M.V."/>
            <person name="Foulon E."/>
            <person name="Grimwood J."/>
            <person name="Gundlach H."/>
            <person name="Henrissat B."/>
            <person name="Napoli C."/>
            <person name="McDonald S.M."/>
            <person name="Parker M.S."/>
            <person name="Rombauts S."/>
            <person name="Salamov A."/>
            <person name="Von Dassow P."/>
            <person name="Badger J.H."/>
            <person name="Coutinho P.M."/>
            <person name="Demir E."/>
            <person name="Dubchak I."/>
            <person name="Gentemann C."/>
            <person name="Eikrem W."/>
            <person name="Gready J.E."/>
            <person name="John U."/>
            <person name="Lanier W."/>
            <person name="Lindquist E.A."/>
            <person name="Lucas S."/>
            <person name="Mayer K.F."/>
            <person name="Moreau H."/>
            <person name="Not F."/>
            <person name="Otillar R."/>
            <person name="Panaud O."/>
            <person name="Pangilinan J."/>
            <person name="Paulsen I."/>
            <person name="Piegu B."/>
            <person name="Poliakov A."/>
            <person name="Robbens S."/>
            <person name="Schmutz J."/>
            <person name="Toulza E."/>
            <person name="Wyss T."/>
            <person name="Zelensky A."/>
            <person name="Zhou K."/>
            <person name="Armbrust E.V."/>
            <person name="Bhattacharya D."/>
            <person name="Goodenough U.W."/>
            <person name="Van de Peer Y."/>
            <person name="Grigoriev I.V."/>
        </authorList>
    </citation>
    <scope>NUCLEOTIDE SEQUENCE [LARGE SCALE GENOMIC DNA]</scope>
    <source>
        <strain evidence="4">RCC299 / NOUM17</strain>
    </source>
</reference>
<dbReference type="eggNOG" id="KOG1206">
    <property type="taxonomic scope" value="Eukaryota"/>
</dbReference>
<name>C1E8L3_MICCC</name>
<evidence type="ECO:0000313" key="4">
    <source>
        <dbReference type="Proteomes" id="UP000002009"/>
    </source>
</evidence>
<evidence type="ECO:0000259" key="2">
    <source>
        <dbReference type="Pfam" id="PF01575"/>
    </source>
</evidence>
<dbReference type="GeneID" id="8244203"/>
<gene>
    <name evidence="3" type="ORF">MICPUN_59415</name>
</gene>
<dbReference type="GO" id="GO:0005739">
    <property type="term" value="C:mitochondrion"/>
    <property type="evidence" value="ECO:0007669"/>
    <property type="project" value="TreeGrafter"/>
</dbReference>
<accession>C1E8L3</accession>
<dbReference type="EMBL" id="CP001327">
    <property type="protein sequence ID" value="ACO64173.1"/>
    <property type="molecule type" value="Genomic_DNA"/>
</dbReference>
<evidence type="ECO:0000256" key="1">
    <source>
        <dbReference type="SAM" id="MobiDB-lite"/>
    </source>
</evidence>
<dbReference type="PANTHER" id="PTHR43437:SF3">
    <property type="entry name" value="HYDROXYACYL-THIOESTER DEHYDRATASE TYPE 2, MITOCHONDRIAL"/>
    <property type="match status" value="1"/>
</dbReference>
<dbReference type="KEGG" id="mis:MICPUN_59415"/>
<organism evidence="3 4">
    <name type="scientific">Micromonas commoda (strain RCC299 / NOUM17 / CCMP2709)</name>
    <name type="common">Picoplanktonic green alga</name>
    <dbReference type="NCBI Taxonomy" id="296587"/>
    <lineage>
        <taxon>Eukaryota</taxon>
        <taxon>Viridiplantae</taxon>
        <taxon>Chlorophyta</taxon>
        <taxon>Mamiellophyceae</taxon>
        <taxon>Mamiellales</taxon>
        <taxon>Mamiellaceae</taxon>
        <taxon>Micromonas</taxon>
    </lineage>
</organism>
<feature type="region of interest" description="Disordered" evidence="1">
    <location>
        <begin position="19"/>
        <end position="42"/>
    </location>
</feature>
<protein>
    <recommendedName>
        <fullName evidence="2">MaoC-like domain-containing protein</fullName>
    </recommendedName>
</protein>
<dbReference type="Pfam" id="PF01575">
    <property type="entry name" value="MaoC_dehydratas"/>
    <property type="match status" value="1"/>
</dbReference>
<evidence type="ECO:0000313" key="3">
    <source>
        <dbReference type="EMBL" id="ACO64173.1"/>
    </source>
</evidence>
<keyword evidence="4" id="KW-1185">Reference proteome</keyword>
<sequence>MRAALLAVARRVPSRVASASARGRDVATTAGAGTRDSPFDPAAEDAPVVDIAELQTGAVFTRRRAFTAHDVASFASLAGDHNPIHVDPDAATAAGFRDGPVVHGMLCASMFSAIIGTRFPGAVYATQSLA</sequence>
<feature type="domain" description="MaoC-like" evidence="2">
    <location>
        <begin position="59"/>
        <end position="123"/>
    </location>
</feature>
<dbReference type="GO" id="GO:0006633">
    <property type="term" value="P:fatty acid biosynthetic process"/>
    <property type="evidence" value="ECO:0007669"/>
    <property type="project" value="TreeGrafter"/>
</dbReference>
<dbReference type="OrthoDB" id="3592703at2759"/>
<dbReference type="InParanoid" id="C1E8L3"/>
<dbReference type="InterPro" id="IPR002539">
    <property type="entry name" value="MaoC-like_dom"/>
</dbReference>
<dbReference type="InterPro" id="IPR050965">
    <property type="entry name" value="UPF0336/Enoyl-CoA_hydratase"/>
</dbReference>
<dbReference type="InterPro" id="IPR029069">
    <property type="entry name" value="HotDog_dom_sf"/>
</dbReference>
<dbReference type="PANTHER" id="PTHR43437">
    <property type="entry name" value="HYDROXYACYL-THIOESTER DEHYDRATASE TYPE 2, MITOCHONDRIAL-RELATED"/>
    <property type="match status" value="1"/>
</dbReference>
<feature type="non-terminal residue" evidence="3">
    <location>
        <position position="130"/>
    </location>
</feature>